<comment type="caution">
    <text evidence="3">The sequence shown here is derived from an EMBL/GenBank/DDBJ whole genome shotgun (WGS) entry which is preliminary data.</text>
</comment>
<dbReference type="EMBL" id="ML978236">
    <property type="protein sequence ID" value="KAF2026846.1"/>
    <property type="molecule type" value="Genomic_DNA"/>
</dbReference>
<evidence type="ECO:0000313" key="4">
    <source>
        <dbReference type="Proteomes" id="UP000799777"/>
    </source>
</evidence>
<dbReference type="OrthoDB" id="5213630at2759"/>
<feature type="compositionally biased region" description="Polar residues" evidence="2">
    <location>
        <begin position="36"/>
        <end position="73"/>
    </location>
</feature>
<gene>
    <name evidence="3" type="ORF">EK21DRAFT_92092</name>
</gene>
<feature type="region of interest" description="Disordered" evidence="2">
    <location>
        <begin position="188"/>
        <end position="212"/>
    </location>
</feature>
<feature type="compositionally biased region" description="Polar residues" evidence="2">
    <location>
        <begin position="189"/>
        <end position="200"/>
    </location>
</feature>
<dbReference type="AlphaFoldDB" id="A0A9P4H2Q2"/>
<evidence type="ECO:0000256" key="2">
    <source>
        <dbReference type="SAM" id="MobiDB-lite"/>
    </source>
</evidence>
<feature type="compositionally biased region" description="Polar residues" evidence="2">
    <location>
        <begin position="1"/>
        <end position="14"/>
    </location>
</feature>
<feature type="coiled-coil region" evidence="1">
    <location>
        <begin position="218"/>
        <end position="304"/>
    </location>
</feature>
<sequence>MANSTSSEIAQDGNTFKESHPQSKGLRTRLKRTLRSNGQEQPDQSTHNPGQITPLPVQNAQRKPSMPATQHPSSSKKHTPGDEDSIANLNKVAKDIERQWSMDETKDKHEIQPSLGSARVEHLSGTPNVSRKAINGRPMPATVAPLQDPNHHGPTLLSSTNGILTSARAPHLVHVAEPQSIEGAPANLPHTNGYPQQSFKNEQHSARRPSNGLRSQSYELLHREHDILKKQHELLQERLHAFQDAEHQARSLDEENQSIRLAHDRTLEDLGRLETERDDYASVAAQLAQENAKLQEDVLAWRTQFNLANSDLLLLRSDLTSAKKVDDQWFAAQWREIHEKIKLLSHQYFQGHLPRPGNSILERFKGVRPEEMATHPDKALTRLSDSHGRYLRSDHDRPLIVQGFIWCALVLNVFDHLGIHDGGFYWAGQSRAILYHMNREVKPVRPRRQKDSLPAPPSEIQRIANETRNYHKWRAETGIMMLAQESISKRTRNINNELTSLVAEIFDALAPYIVPRKDRPVNAVGLDIKDQLRAILIQAIETDAEMAQQRASVYCEQWFGSFEGNPQWGFPYQPEDADIVATPDQAKGGQLQLKNPCVDLIIQPALFREGNQYGEDYSTRHILCRAKVVVGEDPTLPACRRW</sequence>
<organism evidence="3 4">
    <name type="scientific">Setomelanomma holmii</name>
    <dbReference type="NCBI Taxonomy" id="210430"/>
    <lineage>
        <taxon>Eukaryota</taxon>
        <taxon>Fungi</taxon>
        <taxon>Dikarya</taxon>
        <taxon>Ascomycota</taxon>
        <taxon>Pezizomycotina</taxon>
        <taxon>Dothideomycetes</taxon>
        <taxon>Pleosporomycetidae</taxon>
        <taxon>Pleosporales</taxon>
        <taxon>Pleosporineae</taxon>
        <taxon>Phaeosphaeriaceae</taxon>
        <taxon>Setomelanomma</taxon>
    </lineage>
</organism>
<proteinExistence type="predicted"/>
<accession>A0A9P4H2Q2</accession>
<reference evidence="3" key="1">
    <citation type="journal article" date="2020" name="Stud. Mycol.">
        <title>101 Dothideomycetes genomes: a test case for predicting lifestyles and emergence of pathogens.</title>
        <authorList>
            <person name="Haridas S."/>
            <person name="Albert R."/>
            <person name="Binder M."/>
            <person name="Bloem J."/>
            <person name="Labutti K."/>
            <person name="Salamov A."/>
            <person name="Andreopoulos B."/>
            <person name="Baker S."/>
            <person name="Barry K."/>
            <person name="Bills G."/>
            <person name="Bluhm B."/>
            <person name="Cannon C."/>
            <person name="Castanera R."/>
            <person name="Culley D."/>
            <person name="Daum C."/>
            <person name="Ezra D."/>
            <person name="Gonzalez J."/>
            <person name="Henrissat B."/>
            <person name="Kuo A."/>
            <person name="Liang C."/>
            <person name="Lipzen A."/>
            <person name="Lutzoni F."/>
            <person name="Magnuson J."/>
            <person name="Mondo S."/>
            <person name="Nolan M."/>
            <person name="Ohm R."/>
            <person name="Pangilinan J."/>
            <person name="Park H.-J."/>
            <person name="Ramirez L."/>
            <person name="Alfaro M."/>
            <person name="Sun H."/>
            <person name="Tritt A."/>
            <person name="Yoshinaga Y."/>
            <person name="Zwiers L.-H."/>
            <person name="Turgeon B."/>
            <person name="Goodwin S."/>
            <person name="Spatafora J."/>
            <person name="Crous P."/>
            <person name="Grigoriev I."/>
        </authorList>
    </citation>
    <scope>NUCLEOTIDE SEQUENCE</scope>
    <source>
        <strain evidence="3">CBS 110217</strain>
    </source>
</reference>
<dbReference type="Proteomes" id="UP000799777">
    <property type="component" value="Unassembled WGS sequence"/>
</dbReference>
<keyword evidence="1" id="KW-0175">Coiled coil</keyword>
<keyword evidence="4" id="KW-1185">Reference proteome</keyword>
<evidence type="ECO:0000313" key="3">
    <source>
        <dbReference type="EMBL" id="KAF2026846.1"/>
    </source>
</evidence>
<name>A0A9P4H2Q2_9PLEO</name>
<protein>
    <submittedName>
        <fullName evidence="3">Uncharacterized protein</fullName>
    </submittedName>
</protein>
<evidence type="ECO:0000256" key="1">
    <source>
        <dbReference type="SAM" id="Coils"/>
    </source>
</evidence>
<feature type="region of interest" description="Disordered" evidence="2">
    <location>
        <begin position="1"/>
        <end position="85"/>
    </location>
</feature>